<feature type="transmembrane region" description="Helical" evidence="1">
    <location>
        <begin position="40"/>
        <end position="61"/>
    </location>
</feature>
<dbReference type="PANTHER" id="PTHR11603">
    <property type="entry name" value="AAA FAMILY ATPASE"/>
    <property type="match status" value="1"/>
</dbReference>
<feature type="transmembrane region" description="Helical" evidence="1">
    <location>
        <begin position="110"/>
        <end position="130"/>
    </location>
</feature>
<dbReference type="InterPro" id="IPR029060">
    <property type="entry name" value="PIN-like_dom_sf"/>
</dbReference>
<keyword evidence="4" id="KW-1185">Reference proteome</keyword>
<evidence type="ECO:0000259" key="2">
    <source>
        <dbReference type="SMART" id="SM00670"/>
    </source>
</evidence>
<evidence type="ECO:0000313" key="3">
    <source>
        <dbReference type="EMBL" id="OAN10077.1"/>
    </source>
</evidence>
<accession>A0ABX2V4W7</accession>
<feature type="domain" description="PIN" evidence="2">
    <location>
        <begin position="168"/>
        <end position="275"/>
    </location>
</feature>
<sequence>MKIVIRIFFALLGLALGILLLPELFQLIEAATKTAFPEWLMTTYVTGTIGALIFLLIGLFITDSVIRLLRFLEEKLVKAPVADLFFGTFGLLIGLVMAFLVSMLIELVGIPLLSNVLTMIVAVLFGYLGFTVGYRKRHELTKVFLRNNNNNQAEKKAAAEPVVVAKSNSKVLDTSVIIDGRITDIAKTGFVEGKLIVPQFVIGELQYIADSSDTLKRNRGRRGLDVLKELQSIPGMEVEIYDGDFEDVPEVDIKLIKLAELIKGIVVTNDYNLNKVCEVRNVPVLNINDLANAVKQVVIPGEEMTVLVIKEGKEQKQGIAYLEDGTMVVVEEGKHLISKTIGVVVTSVLQTSAGRMIFAKPQEK</sequence>
<dbReference type="InterPro" id="IPR052041">
    <property type="entry name" value="Nucleic_acid_metab_PIN/TRAM"/>
</dbReference>
<keyword evidence="1" id="KW-1133">Transmembrane helix</keyword>
<protein>
    <recommendedName>
        <fullName evidence="2">PIN domain-containing protein</fullName>
    </recommendedName>
</protein>
<dbReference type="Gene3D" id="3.40.50.1010">
    <property type="entry name" value="5'-nuclease"/>
    <property type="match status" value="1"/>
</dbReference>
<dbReference type="Proteomes" id="UP000078447">
    <property type="component" value="Unassembled WGS sequence"/>
</dbReference>
<dbReference type="SUPFAM" id="SSF88723">
    <property type="entry name" value="PIN domain-like"/>
    <property type="match status" value="1"/>
</dbReference>
<reference evidence="3 4" key="1">
    <citation type="submission" date="2016-03" db="EMBL/GenBank/DDBJ databases">
        <authorList>
            <person name="Cho S.-Y."/>
            <person name="Lim S."/>
            <person name="Kim H."/>
            <person name="Soh E.H."/>
            <person name="Moon J.S."/>
        </authorList>
    </citation>
    <scope>NUCLEOTIDE SEQUENCE [LARGE SCALE GENOMIC DNA]</scope>
    <source>
        <strain evidence="3 4">KCTC 3810</strain>
    </source>
</reference>
<comment type="caution">
    <text evidence="3">The sequence shown here is derived from an EMBL/GenBank/DDBJ whole genome shotgun (WGS) entry which is preliminary data.</text>
</comment>
<dbReference type="PANTHER" id="PTHR11603:SF147">
    <property type="entry name" value="MEMBRANE PROTEIN"/>
    <property type="match status" value="1"/>
</dbReference>
<feature type="transmembrane region" description="Helical" evidence="1">
    <location>
        <begin position="81"/>
        <end position="104"/>
    </location>
</feature>
<organism evidence="3 4">
    <name type="scientific">Exiguobacterium undae</name>
    <dbReference type="NCBI Taxonomy" id="169177"/>
    <lineage>
        <taxon>Bacteria</taxon>
        <taxon>Bacillati</taxon>
        <taxon>Bacillota</taxon>
        <taxon>Bacilli</taxon>
        <taxon>Bacillales</taxon>
        <taxon>Bacillales Family XII. Incertae Sedis</taxon>
        <taxon>Exiguobacterium</taxon>
    </lineage>
</organism>
<dbReference type="SMART" id="SM00670">
    <property type="entry name" value="PINc"/>
    <property type="match status" value="1"/>
</dbReference>
<dbReference type="Pfam" id="PF01850">
    <property type="entry name" value="PIN"/>
    <property type="match status" value="1"/>
</dbReference>
<name>A0ABX2V4W7_9BACL</name>
<dbReference type="EMBL" id="LVVL01000020">
    <property type="protein sequence ID" value="OAN10077.1"/>
    <property type="molecule type" value="Genomic_DNA"/>
</dbReference>
<dbReference type="RefSeq" id="WP_028107249.1">
    <property type="nucleotide sequence ID" value="NZ_LVVL01000020.1"/>
</dbReference>
<evidence type="ECO:0000256" key="1">
    <source>
        <dbReference type="SAM" id="Phobius"/>
    </source>
</evidence>
<keyword evidence="1" id="KW-0472">Membrane</keyword>
<dbReference type="InterPro" id="IPR002716">
    <property type="entry name" value="PIN_dom"/>
</dbReference>
<dbReference type="CDD" id="cd09877">
    <property type="entry name" value="PIN_YacL-like"/>
    <property type="match status" value="1"/>
</dbReference>
<proteinExistence type="predicted"/>
<gene>
    <name evidence="3" type="ORF">A3783_15780</name>
</gene>
<keyword evidence="1" id="KW-0812">Transmembrane</keyword>
<evidence type="ECO:0000313" key="4">
    <source>
        <dbReference type="Proteomes" id="UP000078447"/>
    </source>
</evidence>